<dbReference type="EMBL" id="CACTIH010007867">
    <property type="protein sequence ID" value="CAA3018552.1"/>
    <property type="molecule type" value="Genomic_DNA"/>
</dbReference>
<feature type="domain" description="Late embryogenesis abundant protein LEA-2 subgroup" evidence="6">
    <location>
        <begin position="73"/>
        <end position="123"/>
    </location>
</feature>
<evidence type="ECO:0000256" key="1">
    <source>
        <dbReference type="ARBA" id="ARBA00004167"/>
    </source>
</evidence>
<accession>A0A8S0UK28</accession>
<evidence type="ECO:0000256" key="5">
    <source>
        <dbReference type="SAM" id="Phobius"/>
    </source>
</evidence>
<evidence type="ECO:0000256" key="2">
    <source>
        <dbReference type="ARBA" id="ARBA00022692"/>
    </source>
</evidence>
<gene>
    <name evidence="7" type="ORF">OLEA9_A036561</name>
</gene>
<dbReference type="PANTHER" id="PTHR31415:SF130">
    <property type="entry name" value="NDR1_HIN1-LIKE PROTEIN 6"/>
    <property type="match status" value="1"/>
</dbReference>
<dbReference type="Gramene" id="OE9A036561T1">
    <property type="protein sequence ID" value="OE9A036561C1"/>
    <property type="gene ID" value="OE9A036561"/>
</dbReference>
<evidence type="ECO:0000259" key="6">
    <source>
        <dbReference type="Pfam" id="PF03168"/>
    </source>
</evidence>
<keyword evidence="3 5" id="KW-1133">Transmembrane helix</keyword>
<proteinExistence type="predicted"/>
<evidence type="ECO:0000313" key="7">
    <source>
        <dbReference type="EMBL" id="CAA3018552.1"/>
    </source>
</evidence>
<dbReference type="Proteomes" id="UP000594638">
    <property type="component" value="Unassembled WGS sequence"/>
</dbReference>
<dbReference type="GO" id="GO:0098542">
    <property type="term" value="P:defense response to other organism"/>
    <property type="evidence" value="ECO:0007669"/>
    <property type="project" value="InterPro"/>
</dbReference>
<dbReference type="GO" id="GO:0009506">
    <property type="term" value="C:plasmodesma"/>
    <property type="evidence" value="ECO:0007669"/>
    <property type="project" value="TreeGrafter"/>
</dbReference>
<dbReference type="Pfam" id="PF03168">
    <property type="entry name" value="LEA_2"/>
    <property type="match status" value="1"/>
</dbReference>
<comment type="subcellular location">
    <subcellularLocation>
        <location evidence="1">Membrane</location>
        <topology evidence="1">Single-pass membrane protein</topology>
    </subcellularLocation>
</comment>
<comment type="caution">
    <text evidence="7">The sequence shown here is derived from an EMBL/GenBank/DDBJ whole genome shotgun (WGS) entry which is preliminary data.</text>
</comment>
<keyword evidence="2 5" id="KW-0812">Transmembrane</keyword>
<dbReference type="GO" id="GO:0005886">
    <property type="term" value="C:plasma membrane"/>
    <property type="evidence" value="ECO:0007669"/>
    <property type="project" value="TreeGrafter"/>
</dbReference>
<evidence type="ECO:0000256" key="3">
    <source>
        <dbReference type="ARBA" id="ARBA00022989"/>
    </source>
</evidence>
<keyword evidence="4 5" id="KW-0472">Membrane</keyword>
<protein>
    <submittedName>
        <fullName evidence="7">Late embryogenesis abundant (LEA) hydroxyproline-rich glyco family</fullName>
    </submittedName>
</protein>
<dbReference type="InterPro" id="IPR004864">
    <property type="entry name" value="LEA_2"/>
</dbReference>
<dbReference type="InterPro" id="IPR044839">
    <property type="entry name" value="NDR1-like"/>
</dbReference>
<dbReference type="OrthoDB" id="669838at2759"/>
<organism evidence="7 8">
    <name type="scientific">Olea europaea subsp. europaea</name>
    <dbReference type="NCBI Taxonomy" id="158383"/>
    <lineage>
        <taxon>Eukaryota</taxon>
        <taxon>Viridiplantae</taxon>
        <taxon>Streptophyta</taxon>
        <taxon>Embryophyta</taxon>
        <taxon>Tracheophyta</taxon>
        <taxon>Spermatophyta</taxon>
        <taxon>Magnoliopsida</taxon>
        <taxon>eudicotyledons</taxon>
        <taxon>Gunneridae</taxon>
        <taxon>Pentapetalae</taxon>
        <taxon>asterids</taxon>
        <taxon>lamiids</taxon>
        <taxon>Lamiales</taxon>
        <taxon>Oleaceae</taxon>
        <taxon>Oleeae</taxon>
        <taxon>Olea</taxon>
    </lineage>
</organism>
<feature type="transmembrane region" description="Helical" evidence="5">
    <location>
        <begin position="12"/>
        <end position="37"/>
    </location>
</feature>
<evidence type="ECO:0000313" key="8">
    <source>
        <dbReference type="Proteomes" id="UP000594638"/>
    </source>
</evidence>
<evidence type="ECO:0000256" key="4">
    <source>
        <dbReference type="ARBA" id="ARBA00023136"/>
    </source>
</evidence>
<keyword evidence="8" id="KW-1185">Reference proteome</keyword>
<dbReference type="PANTHER" id="PTHR31415">
    <property type="entry name" value="OS05G0367900 PROTEIN"/>
    <property type="match status" value="1"/>
</dbReference>
<reference evidence="7 8" key="1">
    <citation type="submission" date="2019-12" db="EMBL/GenBank/DDBJ databases">
        <authorList>
            <person name="Alioto T."/>
            <person name="Alioto T."/>
            <person name="Gomez Garrido J."/>
        </authorList>
    </citation>
    <scope>NUCLEOTIDE SEQUENCE [LARGE SCALE GENOMIC DNA]</scope>
</reference>
<dbReference type="AlphaFoldDB" id="A0A8S0UK28"/>
<name>A0A8S0UK28_OLEEU</name>
<sequence length="148" mass="16565">MANQKPPPRNLGLVRCIAMVLIASIILNALIVLVTWLSLRPKKLKYSIEDGSVSGYNLSNGHFNATFHLLLLANNPNKKISAYYDKIEVSVLYEDQTVSVNNVNPFYQPRKNVTHLNVNLEAKDVTLNGGSGYRRENGERLWDCGFGC</sequence>